<dbReference type="InterPro" id="IPR023753">
    <property type="entry name" value="FAD/NAD-binding_dom"/>
</dbReference>
<dbReference type="EMBL" id="MFEL01000018">
    <property type="protein sequence ID" value="OGE80718.1"/>
    <property type="molecule type" value="Genomic_DNA"/>
</dbReference>
<keyword evidence="6" id="KW-1133">Transmembrane helix</keyword>
<organism evidence="8 9">
    <name type="scientific">Candidatus Doudnabacteria bacterium RIFCSPHIGHO2_01_FULL_46_24</name>
    <dbReference type="NCBI Taxonomy" id="1817825"/>
    <lineage>
        <taxon>Bacteria</taxon>
        <taxon>Candidatus Doudnaibacteriota</taxon>
    </lineage>
</organism>
<dbReference type="Pfam" id="PF07992">
    <property type="entry name" value="Pyr_redox_2"/>
    <property type="match status" value="1"/>
</dbReference>
<dbReference type="PANTHER" id="PTHR42913:SF3">
    <property type="entry name" value="64 KDA MITOCHONDRIAL NADH DEHYDROGENASE (EUROFUNG)"/>
    <property type="match status" value="1"/>
</dbReference>
<feature type="transmembrane region" description="Helical" evidence="6">
    <location>
        <begin position="378"/>
        <end position="395"/>
    </location>
</feature>
<accession>A0A1F5NSV2</accession>
<dbReference type="GO" id="GO:0003955">
    <property type="term" value="F:NAD(P)H dehydrogenase (quinone) activity"/>
    <property type="evidence" value="ECO:0007669"/>
    <property type="project" value="TreeGrafter"/>
</dbReference>
<evidence type="ECO:0000256" key="3">
    <source>
        <dbReference type="ARBA" id="ARBA00022630"/>
    </source>
</evidence>
<dbReference type="SUPFAM" id="SSF51905">
    <property type="entry name" value="FAD/NAD(P)-binding domain"/>
    <property type="match status" value="2"/>
</dbReference>
<keyword evidence="6" id="KW-0472">Membrane</keyword>
<evidence type="ECO:0000313" key="8">
    <source>
        <dbReference type="EMBL" id="OGE80718.1"/>
    </source>
</evidence>
<dbReference type="InterPro" id="IPR051169">
    <property type="entry name" value="NADH-Q_oxidoreductase"/>
</dbReference>
<evidence type="ECO:0000256" key="6">
    <source>
        <dbReference type="SAM" id="Phobius"/>
    </source>
</evidence>
<evidence type="ECO:0000256" key="4">
    <source>
        <dbReference type="ARBA" id="ARBA00022827"/>
    </source>
</evidence>
<dbReference type="STRING" id="1817825.A2720_04110"/>
<dbReference type="PANTHER" id="PTHR42913">
    <property type="entry name" value="APOPTOSIS-INDUCING FACTOR 1"/>
    <property type="match status" value="1"/>
</dbReference>
<comment type="caution">
    <text evidence="8">The sequence shown here is derived from an EMBL/GenBank/DDBJ whole genome shotgun (WGS) entry which is preliminary data.</text>
</comment>
<dbReference type="Proteomes" id="UP000178892">
    <property type="component" value="Unassembled WGS sequence"/>
</dbReference>
<name>A0A1F5NSV2_9BACT</name>
<gene>
    <name evidence="8" type="ORF">A2720_04110</name>
</gene>
<dbReference type="AlphaFoldDB" id="A0A1F5NSV2"/>
<evidence type="ECO:0000256" key="2">
    <source>
        <dbReference type="ARBA" id="ARBA00005272"/>
    </source>
</evidence>
<dbReference type="Gene3D" id="3.50.50.100">
    <property type="match status" value="1"/>
</dbReference>
<keyword evidence="5" id="KW-0560">Oxidoreductase</keyword>
<feature type="domain" description="FAD/NAD(P)-binding" evidence="7">
    <location>
        <begin position="26"/>
        <end position="343"/>
    </location>
</feature>
<comment type="similarity">
    <text evidence="2">Belongs to the NADH dehydrogenase family.</text>
</comment>
<dbReference type="GO" id="GO:0019646">
    <property type="term" value="P:aerobic electron transport chain"/>
    <property type="evidence" value="ECO:0007669"/>
    <property type="project" value="TreeGrafter"/>
</dbReference>
<proteinExistence type="inferred from homology"/>
<evidence type="ECO:0000256" key="5">
    <source>
        <dbReference type="ARBA" id="ARBA00023002"/>
    </source>
</evidence>
<protein>
    <recommendedName>
        <fullName evidence="7">FAD/NAD(P)-binding domain-containing protein</fullName>
    </recommendedName>
</protein>
<feature type="transmembrane region" description="Helical" evidence="6">
    <location>
        <begin position="401"/>
        <end position="418"/>
    </location>
</feature>
<comment type="cofactor">
    <cofactor evidence="1">
        <name>FAD</name>
        <dbReference type="ChEBI" id="CHEBI:57692"/>
    </cofactor>
</comment>
<sequence length="428" mass="48114">MKKIRFCDIINKIGKAKLKQNQEKKRVVILGGGFAGVSASLALSEYIGDNPEYEIVLIDRHDYHLYHAALYEAATTEHRQIAARKVKKTVTIPLGDIFRKRSVKVFKAFVEKVDLGNGQIMTDSRVVYFDYLLIALGSIADFYGIPGLDKYGFTLKSLEDAVMIRNRIEDIISKKDSGQIIIGGGGFAGVEFAGELRNLIKHECKAHGKKPENFKIMIVEGAINYLPGLSEKVSKLVAARLAGLGIEGRFSTLLTHAEKDFLTLNNKEQVACDLLIWTGGVRSCRLPVLEDLERDKKDRTAATEFLNLKKFPNVFVAGDDACILDPQTKKPLPQTAQEAIHQGRHAAKNIYRLVQGRPLLPYHSGPVRFVIPVSGKYAILYTPNLIIHGLFGWLIRKTADLRYFLSVLPFFTALRYWLFENEIFMKND</sequence>
<dbReference type="InterPro" id="IPR036188">
    <property type="entry name" value="FAD/NAD-bd_sf"/>
</dbReference>
<evidence type="ECO:0000259" key="7">
    <source>
        <dbReference type="Pfam" id="PF07992"/>
    </source>
</evidence>
<reference evidence="8 9" key="1">
    <citation type="journal article" date="2016" name="Nat. Commun.">
        <title>Thousands of microbial genomes shed light on interconnected biogeochemical processes in an aquifer system.</title>
        <authorList>
            <person name="Anantharaman K."/>
            <person name="Brown C.T."/>
            <person name="Hug L.A."/>
            <person name="Sharon I."/>
            <person name="Castelle C.J."/>
            <person name="Probst A.J."/>
            <person name="Thomas B.C."/>
            <person name="Singh A."/>
            <person name="Wilkins M.J."/>
            <person name="Karaoz U."/>
            <person name="Brodie E.L."/>
            <person name="Williams K.H."/>
            <person name="Hubbard S.S."/>
            <person name="Banfield J.F."/>
        </authorList>
    </citation>
    <scope>NUCLEOTIDE SEQUENCE [LARGE SCALE GENOMIC DNA]</scope>
</reference>
<keyword evidence="3" id="KW-0285">Flavoprotein</keyword>
<evidence type="ECO:0000313" key="9">
    <source>
        <dbReference type="Proteomes" id="UP000178892"/>
    </source>
</evidence>
<keyword evidence="6" id="KW-0812">Transmembrane</keyword>
<keyword evidence="4" id="KW-0274">FAD</keyword>
<dbReference type="PRINTS" id="PR00368">
    <property type="entry name" value="FADPNR"/>
</dbReference>
<evidence type="ECO:0000256" key="1">
    <source>
        <dbReference type="ARBA" id="ARBA00001974"/>
    </source>
</evidence>